<evidence type="ECO:0000313" key="5">
    <source>
        <dbReference type="Proteomes" id="UP000321528"/>
    </source>
</evidence>
<sequence>MDKKQISREELYELVWSKPMVQVASLLKVKDHVLRAICRSNTIPLPQPGHWSKLRYGKSVERMDLPQHDYAGPIEFFIPGTGESQGPVFKDDHQKRIYELKHDHTLNFKVPVKLRVIHPLVKRTRVVLEQWEHSHNFSRHRSYDGDEDILPIHTEAKLRPRALRLINTLIGVVEKMGHQLIFEYGRCHVQMFGQNVEIHLRQKFNRVRTKDNNGYGMETWVKTEKLEFMKGPSYDQKRWMDKKTIPLEESLPEIVAWIEKTCRYWCKLRQEQQKERHIKELEKLREEERTRVLAEDRQQFDQLVNDAMDWKKANLLRDYVNALESTLNSDTGSGITRAYIQWAREKIKSLDPLSR</sequence>
<dbReference type="OrthoDB" id="9777694at2"/>
<name>A0A418N8U1_9FLAO</name>
<proteinExistence type="predicted"/>
<dbReference type="AlphaFoldDB" id="A0A418N8U1"/>
<keyword evidence="5" id="KW-1185">Reference proteome</keyword>
<keyword evidence="1" id="KW-0175">Coiled coil</keyword>
<evidence type="ECO:0000313" key="3">
    <source>
        <dbReference type="EMBL" id="TXK03135.1"/>
    </source>
</evidence>
<gene>
    <name evidence="2" type="ORF">D2U88_07335</name>
    <name evidence="3" type="ORF">FQ019_07280</name>
</gene>
<dbReference type="Proteomes" id="UP000284189">
    <property type="component" value="Unassembled WGS sequence"/>
</dbReference>
<dbReference type="Proteomes" id="UP000321528">
    <property type="component" value="Unassembled WGS sequence"/>
</dbReference>
<evidence type="ECO:0000313" key="2">
    <source>
        <dbReference type="EMBL" id="RIV71571.1"/>
    </source>
</evidence>
<protein>
    <submittedName>
        <fullName evidence="2">Uncharacterized protein</fullName>
    </submittedName>
</protein>
<evidence type="ECO:0000313" key="4">
    <source>
        <dbReference type="Proteomes" id="UP000284189"/>
    </source>
</evidence>
<comment type="caution">
    <text evidence="2">The sequence shown here is derived from an EMBL/GenBank/DDBJ whole genome shotgun (WGS) entry which is preliminary data.</text>
</comment>
<dbReference type="EMBL" id="QXFJ01000017">
    <property type="protein sequence ID" value="RIV71571.1"/>
    <property type="molecule type" value="Genomic_DNA"/>
</dbReference>
<reference evidence="3 5" key="2">
    <citation type="submission" date="2019-07" db="EMBL/GenBank/DDBJ databases">
        <title>Draft genome of two Muricauda strains isolated from deep sea.</title>
        <authorList>
            <person name="Sun C."/>
        </authorList>
    </citation>
    <scope>NUCLEOTIDE SEQUENCE [LARGE SCALE GENOMIC DNA]</scope>
    <source>
        <strain evidence="3 5">NH166</strain>
    </source>
</reference>
<dbReference type="EMBL" id="VNWL01000016">
    <property type="protein sequence ID" value="TXK03135.1"/>
    <property type="molecule type" value="Genomic_DNA"/>
</dbReference>
<accession>A0A418N8U1</accession>
<feature type="coiled-coil region" evidence="1">
    <location>
        <begin position="267"/>
        <end position="298"/>
    </location>
</feature>
<reference evidence="2 4" key="1">
    <citation type="submission" date="2018-08" db="EMBL/GenBank/DDBJ databases">
        <title>Proposal of Muricauda 72 sp.nov. and Muricauda NH166 sp.nov., isolated from seawater.</title>
        <authorList>
            <person name="Cheng H."/>
            <person name="Wu Y.-H."/>
            <person name="Guo L.-L."/>
            <person name="Xu X.-W."/>
        </authorList>
    </citation>
    <scope>NUCLEOTIDE SEQUENCE [LARGE SCALE GENOMIC DNA]</scope>
    <source>
        <strain evidence="2 4">NH166</strain>
    </source>
</reference>
<evidence type="ECO:0000256" key="1">
    <source>
        <dbReference type="SAM" id="Coils"/>
    </source>
</evidence>
<dbReference type="RefSeq" id="WP_119639741.1">
    <property type="nucleotide sequence ID" value="NZ_QXFJ01000017.1"/>
</dbReference>
<organism evidence="2 4">
    <name type="scientific">Flagellimonas aequoris</name>
    <dbReference type="NCBI Taxonomy" id="2306997"/>
    <lineage>
        <taxon>Bacteria</taxon>
        <taxon>Pseudomonadati</taxon>
        <taxon>Bacteroidota</taxon>
        <taxon>Flavobacteriia</taxon>
        <taxon>Flavobacteriales</taxon>
        <taxon>Flavobacteriaceae</taxon>
        <taxon>Flagellimonas</taxon>
    </lineage>
</organism>